<accession>A0ABP8Y7F3</accession>
<evidence type="ECO:0000313" key="3">
    <source>
        <dbReference type="Proteomes" id="UP001500556"/>
    </source>
</evidence>
<gene>
    <name evidence="2" type="ORF">GCM10025782_20410</name>
</gene>
<organism evidence="2 3">
    <name type="scientific">Pedococcus ginsenosidimutans</name>
    <dbReference type="NCBI Taxonomy" id="490570"/>
    <lineage>
        <taxon>Bacteria</taxon>
        <taxon>Bacillati</taxon>
        <taxon>Actinomycetota</taxon>
        <taxon>Actinomycetes</taxon>
        <taxon>Micrococcales</taxon>
        <taxon>Intrasporangiaceae</taxon>
        <taxon>Pedococcus</taxon>
    </lineage>
</organism>
<comment type="caution">
    <text evidence="2">The sequence shown here is derived from an EMBL/GenBank/DDBJ whole genome shotgun (WGS) entry which is preliminary data.</text>
</comment>
<evidence type="ECO:0000313" key="2">
    <source>
        <dbReference type="EMBL" id="GAA4722367.1"/>
    </source>
</evidence>
<protein>
    <submittedName>
        <fullName evidence="2">Uncharacterized protein</fullName>
    </submittedName>
</protein>
<dbReference type="EMBL" id="BAABLO010000005">
    <property type="protein sequence ID" value="GAA4722367.1"/>
    <property type="molecule type" value="Genomic_DNA"/>
</dbReference>
<reference evidence="3" key="1">
    <citation type="journal article" date="2019" name="Int. J. Syst. Evol. Microbiol.">
        <title>The Global Catalogue of Microorganisms (GCM) 10K type strain sequencing project: providing services to taxonomists for standard genome sequencing and annotation.</title>
        <authorList>
            <consortium name="The Broad Institute Genomics Platform"/>
            <consortium name="The Broad Institute Genome Sequencing Center for Infectious Disease"/>
            <person name="Wu L."/>
            <person name="Ma J."/>
        </authorList>
    </citation>
    <scope>NUCLEOTIDE SEQUENCE [LARGE SCALE GENOMIC DNA]</scope>
    <source>
        <strain evidence="3">JCM 18961</strain>
    </source>
</reference>
<proteinExistence type="predicted"/>
<keyword evidence="3" id="KW-1185">Reference proteome</keyword>
<sequence length="162" mass="17648">MGDPRASSGGRERRRAFRVTTAAAESREDAKTLRRVMTTTNTHFQPAALADEVVGQGVSSLGAFKRRKRLHALEATRSHLASMAAQQRSHGLEDAEESFSLQLIVEAAIRDEFSAEFEELFPGWLENDNELEHPTGTLTAGCGICRSIAAATRINLDPPEAA</sequence>
<feature type="region of interest" description="Disordered" evidence="1">
    <location>
        <begin position="1"/>
        <end position="24"/>
    </location>
</feature>
<evidence type="ECO:0000256" key="1">
    <source>
        <dbReference type="SAM" id="MobiDB-lite"/>
    </source>
</evidence>
<dbReference type="Proteomes" id="UP001500556">
    <property type="component" value="Unassembled WGS sequence"/>
</dbReference>
<name>A0ABP8Y7F3_9MICO</name>